<proteinExistence type="predicted"/>
<dbReference type="PANTHER" id="PTHR43139:SF37">
    <property type="entry name" value="ALPHA_BETA-HYDROLASES SUPERFAMILY PROTEIN"/>
    <property type="match status" value="1"/>
</dbReference>
<dbReference type="InterPro" id="IPR029058">
    <property type="entry name" value="AB_hydrolase_fold"/>
</dbReference>
<reference evidence="2 3" key="1">
    <citation type="journal article" date="2020" name="Mol. Plant">
        <title>The Chromosome-Based Rubber Tree Genome Provides New Insights into Spurge Genome Evolution and Rubber Biosynthesis.</title>
        <authorList>
            <person name="Liu J."/>
            <person name="Shi C."/>
            <person name="Shi C.C."/>
            <person name="Li W."/>
            <person name="Zhang Q.J."/>
            <person name="Zhang Y."/>
            <person name="Li K."/>
            <person name="Lu H.F."/>
            <person name="Shi C."/>
            <person name="Zhu S.T."/>
            <person name="Xiao Z.Y."/>
            <person name="Nan H."/>
            <person name="Yue Y."/>
            <person name="Zhu X.G."/>
            <person name="Wu Y."/>
            <person name="Hong X.N."/>
            <person name="Fan G.Y."/>
            <person name="Tong Y."/>
            <person name="Zhang D."/>
            <person name="Mao C.L."/>
            <person name="Liu Y.L."/>
            <person name="Hao S.J."/>
            <person name="Liu W.Q."/>
            <person name="Lv M.Q."/>
            <person name="Zhang H.B."/>
            <person name="Liu Y."/>
            <person name="Hu-Tang G.R."/>
            <person name="Wang J.P."/>
            <person name="Wang J.H."/>
            <person name="Sun Y.H."/>
            <person name="Ni S.B."/>
            <person name="Chen W.B."/>
            <person name="Zhang X.C."/>
            <person name="Jiao Y.N."/>
            <person name="Eichler E.E."/>
            <person name="Li G.H."/>
            <person name="Liu X."/>
            <person name="Gao L.Z."/>
        </authorList>
    </citation>
    <scope>NUCLEOTIDE SEQUENCE [LARGE SCALE GENOMIC DNA]</scope>
    <source>
        <strain evidence="3">cv. GT1</strain>
        <tissue evidence="2">Leaf</tissue>
    </source>
</reference>
<dbReference type="InterPro" id="IPR000073">
    <property type="entry name" value="AB_hydrolase_1"/>
</dbReference>
<comment type="caution">
    <text evidence="2">The sequence shown here is derived from an EMBL/GenBank/DDBJ whole genome shotgun (WGS) entry which is preliminary data.</text>
</comment>
<sequence>MRQEICYTSCMSPCTIDLDDQATMHFWVTKHSQINRPNLVLIHGYGGVSRLQFLHQVRPLSKVFNLYMPDLLFFGDSHTKRTCQSDILQAKCVREGLKKLGIEKYNLVGLSYGGYVAYRMAENYREEVEKVVILSCWICYTEEQRKEFLKKLGRKIR</sequence>
<dbReference type="SUPFAM" id="SSF53474">
    <property type="entry name" value="alpha/beta-Hydrolases"/>
    <property type="match status" value="1"/>
</dbReference>
<evidence type="ECO:0000313" key="3">
    <source>
        <dbReference type="Proteomes" id="UP000467840"/>
    </source>
</evidence>
<accession>A0A6A6L1E0</accession>
<dbReference type="Proteomes" id="UP000467840">
    <property type="component" value="Chromosome 7"/>
</dbReference>
<organism evidence="2 3">
    <name type="scientific">Hevea brasiliensis</name>
    <name type="common">Para rubber tree</name>
    <name type="synonym">Siphonia brasiliensis</name>
    <dbReference type="NCBI Taxonomy" id="3981"/>
    <lineage>
        <taxon>Eukaryota</taxon>
        <taxon>Viridiplantae</taxon>
        <taxon>Streptophyta</taxon>
        <taxon>Embryophyta</taxon>
        <taxon>Tracheophyta</taxon>
        <taxon>Spermatophyta</taxon>
        <taxon>Magnoliopsida</taxon>
        <taxon>eudicotyledons</taxon>
        <taxon>Gunneridae</taxon>
        <taxon>Pentapetalae</taxon>
        <taxon>rosids</taxon>
        <taxon>fabids</taxon>
        <taxon>Malpighiales</taxon>
        <taxon>Euphorbiaceae</taxon>
        <taxon>Crotonoideae</taxon>
        <taxon>Micrandreae</taxon>
        <taxon>Hevea</taxon>
    </lineage>
</organism>
<evidence type="ECO:0000313" key="2">
    <source>
        <dbReference type="EMBL" id="KAF2294684.1"/>
    </source>
</evidence>
<dbReference type="PANTHER" id="PTHR43139">
    <property type="entry name" value="SI:DKEY-122A22.2"/>
    <property type="match status" value="1"/>
</dbReference>
<dbReference type="Pfam" id="PF00561">
    <property type="entry name" value="Abhydrolase_1"/>
    <property type="match status" value="1"/>
</dbReference>
<evidence type="ECO:0000259" key="1">
    <source>
        <dbReference type="Pfam" id="PF00561"/>
    </source>
</evidence>
<dbReference type="EMBL" id="JAAGAX010000013">
    <property type="protein sequence ID" value="KAF2294684.1"/>
    <property type="molecule type" value="Genomic_DNA"/>
</dbReference>
<keyword evidence="3" id="KW-1185">Reference proteome</keyword>
<dbReference type="InterPro" id="IPR052370">
    <property type="entry name" value="Meta-cleavage_hydrolase"/>
</dbReference>
<dbReference type="AlphaFoldDB" id="A0A6A6L1E0"/>
<protein>
    <recommendedName>
        <fullName evidence="1">AB hydrolase-1 domain-containing protein</fullName>
    </recommendedName>
</protein>
<gene>
    <name evidence="2" type="ORF">GH714_015442</name>
</gene>
<feature type="domain" description="AB hydrolase-1" evidence="1">
    <location>
        <begin position="37"/>
        <end position="135"/>
    </location>
</feature>
<dbReference type="Gene3D" id="3.40.50.1820">
    <property type="entry name" value="alpha/beta hydrolase"/>
    <property type="match status" value="1"/>
</dbReference>
<name>A0A6A6L1E0_HEVBR</name>